<keyword evidence="2" id="KW-1185">Reference proteome</keyword>
<evidence type="ECO:0000313" key="2">
    <source>
        <dbReference type="Proteomes" id="UP001243364"/>
    </source>
</evidence>
<dbReference type="RefSeq" id="WP_307047224.1">
    <property type="nucleotide sequence ID" value="NZ_JAUSYA010000001.1"/>
</dbReference>
<protein>
    <recommendedName>
        <fullName evidence="3">Nucleotidyltransferase-like protein</fullName>
    </recommendedName>
</protein>
<evidence type="ECO:0000313" key="1">
    <source>
        <dbReference type="EMBL" id="MDQ0687282.1"/>
    </source>
</evidence>
<dbReference type="Proteomes" id="UP001243364">
    <property type="component" value="Unassembled WGS sequence"/>
</dbReference>
<accession>A0ABU0Q9F7</accession>
<reference evidence="1 2" key="1">
    <citation type="submission" date="2023-07" db="EMBL/GenBank/DDBJ databases">
        <title>Comparative genomics of wheat-associated soil bacteria to identify genetic determinants of phenazine resistance.</title>
        <authorList>
            <person name="Mouncey N."/>
        </authorList>
    </citation>
    <scope>NUCLEOTIDE SEQUENCE [LARGE SCALE GENOMIC DNA]</scope>
    <source>
        <strain evidence="1 2">W4I19-2</strain>
    </source>
</reference>
<dbReference type="Pfam" id="PF14907">
    <property type="entry name" value="NTP_transf_5"/>
    <property type="match status" value="1"/>
</dbReference>
<sequence>MGALTQVLRWAADAHDTPEDQDFDDRVLLDLIVQHALSGRLARRLPTGPQWLRDRLGGPVAAMHADTLALAEAHIRAVDRIVTALGEQQPPPVVVKGIATGLLTGQKHLLRCGDIDLVCDDGGPLIETLTQLGYERTRAPFLHELGEFTRAGVEIDVHAYLPVPGYGAVRHADLTPPERGTWYQPRRAPSMHPIRHGQLVDGGTVTVGRVSVPDPCLLTIVLCAHAFLNFTNMWSLSHRAKPYVKLAELADLHALVQHEAFDTQRFLALVAELDAGDAVSWAGWASTALLGRNPLPVPAGTGPFLRCLWWDFWARLPVDEEALLLPDWFDPAAVTPLLGSRIELDTGRPAPPWTVEVRRDGDLVTVMVGLPESTDAEAERGRVDFGAIGTEWVLSDGQLTAVGGHDTCDLLSGRRVRLRYRVDRAGGKLLVGVAEQNASGALLSAVLLPATWQTSDRAGVR</sequence>
<dbReference type="InterPro" id="IPR039498">
    <property type="entry name" value="NTP_transf_5"/>
</dbReference>
<name>A0ABU0Q9F7_STRAH</name>
<organism evidence="1 2">
    <name type="scientific">Streptomyces achromogenes</name>
    <dbReference type="NCBI Taxonomy" id="67255"/>
    <lineage>
        <taxon>Bacteria</taxon>
        <taxon>Bacillati</taxon>
        <taxon>Actinomycetota</taxon>
        <taxon>Actinomycetes</taxon>
        <taxon>Kitasatosporales</taxon>
        <taxon>Streptomycetaceae</taxon>
        <taxon>Streptomyces</taxon>
    </lineage>
</organism>
<comment type="caution">
    <text evidence="1">The sequence shown here is derived from an EMBL/GenBank/DDBJ whole genome shotgun (WGS) entry which is preliminary data.</text>
</comment>
<dbReference type="EMBL" id="JAUSYA010000001">
    <property type="protein sequence ID" value="MDQ0687282.1"/>
    <property type="molecule type" value="Genomic_DNA"/>
</dbReference>
<proteinExistence type="predicted"/>
<gene>
    <name evidence="1" type="ORF">QFZ56_006245</name>
</gene>
<evidence type="ECO:0008006" key="3">
    <source>
        <dbReference type="Google" id="ProtNLM"/>
    </source>
</evidence>